<dbReference type="EMBL" id="BMAO01019804">
    <property type="protein sequence ID" value="GFR33030.1"/>
    <property type="molecule type" value="Genomic_DNA"/>
</dbReference>
<comment type="caution">
    <text evidence="1">The sequence shown here is derived from an EMBL/GenBank/DDBJ whole genome shotgun (WGS) entry which is preliminary data.</text>
</comment>
<gene>
    <name evidence="1" type="ORF">TNCT_261511</name>
</gene>
<name>A0A8X6JF57_TRICU</name>
<accession>A0A8X6JF57</accession>
<protein>
    <submittedName>
        <fullName evidence="1">Uncharacterized protein</fullName>
    </submittedName>
</protein>
<reference evidence="1" key="1">
    <citation type="submission" date="2020-07" db="EMBL/GenBank/DDBJ databases">
        <title>Multicomponent nature underlies the extraordinary mechanical properties of spider dragline silk.</title>
        <authorList>
            <person name="Kono N."/>
            <person name="Nakamura H."/>
            <person name="Mori M."/>
            <person name="Yoshida Y."/>
            <person name="Ohtoshi R."/>
            <person name="Malay A.D."/>
            <person name="Moran D.A.P."/>
            <person name="Tomita M."/>
            <person name="Numata K."/>
            <person name="Arakawa K."/>
        </authorList>
    </citation>
    <scope>NUCLEOTIDE SEQUENCE</scope>
</reference>
<keyword evidence="2" id="KW-1185">Reference proteome</keyword>
<sequence length="117" mass="12922">MNAAERINDGGSTSAAGIPDQRWLLLITTINAQSLIAHSEDISTDSIINRPDYLAISDTWMEDAMPLNVLDFDLRSYGNTAKRRQIATTSSVYYHHQVAKPVESPYIATIASLIVLE</sequence>
<proteinExistence type="predicted"/>
<evidence type="ECO:0000313" key="1">
    <source>
        <dbReference type="EMBL" id="GFR33030.1"/>
    </source>
</evidence>
<evidence type="ECO:0000313" key="2">
    <source>
        <dbReference type="Proteomes" id="UP000887116"/>
    </source>
</evidence>
<dbReference type="AlphaFoldDB" id="A0A8X6JF57"/>
<dbReference type="Proteomes" id="UP000887116">
    <property type="component" value="Unassembled WGS sequence"/>
</dbReference>
<organism evidence="1 2">
    <name type="scientific">Trichonephila clavata</name>
    <name type="common">Joro spider</name>
    <name type="synonym">Nephila clavata</name>
    <dbReference type="NCBI Taxonomy" id="2740835"/>
    <lineage>
        <taxon>Eukaryota</taxon>
        <taxon>Metazoa</taxon>
        <taxon>Ecdysozoa</taxon>
        <taxon>Arthropoda</taxon>
        <taxon>Chelicerata</taxon>
        <taxon>Arachnida</taxon>
        <taxon>Araneae</taxon>
        <taxon>Araneomorphae</taxon>
        <taxon>Entelegynae</taxon>
        <taxon>Araneoidea</taxon>
        <taxon>Nephilidae</taxon>
        <taxon>Trichonephila</taxon>
    </lineage>
</organism>
<dbReference type="OrthoDB" id="7343836at2759"/>